<reference evidence="2" key="2">
    <citation type="submission" date="2020-06" db="EMBL/GenBank/DDBJ databases">
        <title>Helianthus annuus Genome sequencing and assembly Release 2.</title>
        <authorList>
            <person name="Gouzy J."/>
            <person name="Langlade N."/>
            <person name="Munos S."/>
        </authorList>
    </citation>
    <scope>NUCLEOTIDE SEQUENCE</scope>
    <source>
        <tissue evidence="2">Leaves</tissue>
    </source>
</reference>
<sequence>MIDGVSGGGTYRSYAGDNKRRWRQWLCFGLQIISSFNSGLVTVRFQVLVKGSQQVISSVKRVNSGQHSELTQSTQSVNSDNASQPG</sequence>
<dbReference type="AlphaFoldDB" id="A0A9K3H4X3"/>
<evidence type="ECO:0000256" key="1">
    <source>
        <dbReference type="SAM" id="MobiDB-lite"/>
    </source>
</evidence>
<organism evidence="2 3">
    <name type="scientific">Helianthus annuus</name>
    <name type="common">Common sunflower</name>
    <dbReference type="NCBI Taxonomy" id="4232"/>
    <lineage>
        <taxon>Eukaryota</taxon>
        <taxon>Viridiplantae</taxon>
        <taxon>Streptophyta</taxon>
        <taxon>Embryophyta</taxon>
        <taxon>Tracheophyta</taxon>
        <taxon>Spermatophyta</taxon>
        <taxon>Magnoliopsida</taxon>
        <taxon>eudicotyledons</taxon>
        <taxon>Gunneridae</taxon>
        <taxon>Pentapetalae</taxon>
        <taxon>asterids</taxon>
        <taxon>campanulids</taxon>
        <taxon>Asterales</taxon>
        <taxon>Asteraceae</taxon>
        <taxon>Asteroideae</taxon>
        <taxon>Heliantheae alliance</taxon>
        <taxon>Heliantheae</taxon>
        <taxon>Helianthus</taxon>
    </lineage>
</organism>
<dbReference type="Gramene" id="mRNA:HanXRQr2_Chr15g0716021">
    <property type="protein sequence ID" value="mRNA:HanXRQr2_Chr15g0716021"/>
    <property type="gene ID" value="HanXRQr2_Chr15g0716021"/>
</dbReference>
<dbReference type="Proteomes" id="UP000215914">
    <property type="component" value="Unassembled WGS sequence"/>
</dbReference>
<comment type="caution">
    <text evidence="2">The sequence shown here is derived from an EMBL/GenBank/DDBJ whole genome shotgun (WGS) entry which is preliminary data.</text>
</comment>
<name>A0A9K3H4X3_HELAN</name>
<proteinExistence type="predicted"/>
<reference evidence="2" key="1">
    <citation type="journal article" date="2017" name="Nature">
        <title>The sunflower genome provides insights into oil metabolism, flowering and Asterid evolution.</title>
        <authorList>
            <person name="Badouin H."/>
            <person name="Gouzy J."/>
            <person name="Grassa C.J."/>
            <person name="Murat F."/>
            <person name="Staton S.E."/>
            <person name="Cottret L."/>
            <person name="Lelandais-Briere C."/>
            <person name="Owens G.L."/>
            <person name="Carrere S."/>
            <person name="Mayjonade B."/>
            <person name="Legrand L."/>
            <person name="Gill N."/>
            <person name="Kane N.C."/>
            <person name="Bowers J.E."/>
            <person name="Hubner S."/>
            <person name="Bellec A."/>
            <person name="Berard A."/>
            <person name="Berges H."/>
            <person name="Blanchet N."/>
            <person name="Boniface M.C."/>
            <person name="Brunel D."/>
            <person name="Catrice O."/>
            <person name="Chaidir N."/>
            <person name="Claudel C."/>
            <person name="Donnadieu C."/>
            <person name="Faraut T."/>
            <person name="Fievet G."/>
            <person name="Helmstetter N."/>
            <person name="King M."/>
            <person name="Knapp S.J."/>
            <person name="Lai Z."/>
            <person name="Le Paslier M.C."/>
            <person name="Lippi Y."/>
            <person name="Lorenzon L."/>
            <person name="Mandel J.R."/>
            <person name="Marage G."/>
            <person name="Marchand G."/>
            <person name="Marquand E."/>
            <person name="Bret-Mestries E."/>
            <person name="Morien E."/>
            <person name="Nambeesan S."/>
            <person name="Nguyen T."/>
            <person name="Pegot-Espagnet P."/>
            <person name="Pouilly N."/>
            <person name="Raftis F."/>
            <person name="Sallet E."/>
            <person name="Schiex T."/>
            <person name="Thomas J."/>
            <person name="Vandecasteele C."/>
            <person name="Vares D."/>
            <person name="Vear F."/>
            <person name="Vautrin S."/>
            <person name="Crespi M."/>
            <person name="Mangin B."/>
            <person name="Burke J.M."/>
            <person name="Salse J."/>
            <person name="Munos S."/>
            <person name="Vincourt P."/>
            <person name="Rieseberg L.H."/>
            <person name="Langlade N.B."/>
        </authorList>
    </citation>
    <scope>NUCLEOTIDE SEQUENCE</scope>
    <source>
        <tissue evidence="2">Leaves</tissue>
    </source>
</reference>
<protein>
    <submittedName>
        <fullName evidence="2">Uncharacterized protein</fullName>
    </submittedName>
</protein>
<accession>A0A9K3H4X3</accession>
<dbReference type="EMBL" id="MNCJ02000330">
    <property type="protein sequence ID" value="KAF5766496.1"/>
    <property type="molecule type" value="Genomic_DNA"/>
</dbReference>
<evidence type="ECO:0000313" key="2">
    <source>
        <dbReference type="EMBL" id="KAF5766496.1"/>
    </source>
</evidence>
<gene>
    <name evidence="2" type="ORF">HanXRQr2_Chr15g0716021</name>
</gene>
<feature type="region of interest" description="Disordered" evidence="1">
    <location>
        <begin position="64"/>
        <end position="86"/>
    </location>
</feature>
<evidence type="ECO:0000313" key="3">
    <source>
        <dbReference type="Proteomes" id="UP000215914"/>
    </source>
</evidence>
<keyword evidence="3" id="KW-1185">Reference proteome</keyword>